<dbReference type="GO" id="GO:0009245">
    <property type="term" value="P:lipid A biosynthetic process"/>
    <property type="evidence" value="ECO:0007669"/>
    <property type="project" value="TreeGrafter"/>
</dbReference>
<name>A0A917FK93_9BACL</name>
<comment type="caution">
    <text evidence="2">The sequence shown here is derived from an EMBL/GenBank/DDBJ whole genome shotgun (WGS) entry which is preliminary data.</text>
</comment>
<reference evidence="2" key="1">
    <citation type="journal article" date="2014" name="Int. J. Syst. Evol. Microbiol.">
        <title>Complete genome sequence of Corynebacterium casei LMG S-19264T (=DSM 44701T), isolated from a smear-ripened cheese.</title>
        <authorList>
            <consortium name="US DOE Joint Genome Institute (JGI-PGF)"/>
            <person name="Walter F."/>
            <person name="Albersmeier A."/>
            <person name="Kalinowski J."/>
            <person name="Ruckert C."/>
        </authorList>
    </citation>
    <scope>NUCLEOTIDE SEQUENCE</scope>
    <source>
        <strain evidence="2">CGMCC 1.12987</strain>
    </source>
</reference>
<dbReference type="RefSeq" id="WP_188528017.1">
    <property type="nucleotide sequence ID" value="NZ_BMGR01000001.1"/>
</dbReference>
<dbReference type="AlphaFoldDB" id="A0A917FK93"/>
<dbReference type="PANTHER" id="PTHR31302">
    <property type="entry name" value="TRANSMEMBRANE PROTEIN WITH METALLOPHOSPHOESTERASE DOMAIN-RELATED"/>
    <property type="match status" value="1"/>
</dbReference>
<accession>A0A917FK93</accession>
<evidence type="ECO:0000313" key="2">
    <source>
        <dbReference type="EMBL" id="GGF87690.1"/>
    </source>
</evidence>
<dbReference type="Gene3D" id="3.60.21.10">
    <property type="match status" value="1"/>
</dbReference>
<dbReference type="InterPro" id="IPR004843">
    <property type="entry name" value="Calcineurin-like_PHP"/>
</dbReference>
<feature type="domain" description="Calcineurin-like phosphoesterase" evidence="1">
    <location>
        <begin position="45"/>
        <end position="211"/>
    </location>
</feature>
<protein>
    <submittedName>
        <fullName evidence="2">Metallophosphoesterase</fullName>
    </submittedName>
</protein>
<dbReference type="Pfam" id="PF00149">
    <property type="entry name" value="Metallophos"/>
    <property type="match status" value="1"/>
</dbReference>
<dbReference type="EMBL" id="BMGR01000001">
    <property type="protein sequence ID" value="GGF87690.1"/>
    <property type="molecule type" value="Genomic_DNA"/>
</dbReference>
<sequence>MLWLWIGIVLGAALLVWMIVEAYQTNVVVEEVKLKRLPESFDGTRLFFISDIHRRRVTDELIGKVAAAGGADLVLVGGDLTERGVPLERTRQNLRKLAGIAPVYAVYGNHDYDDDSRKLEVLLREEGVHVLVNENVLLEQADGSEVLLCGVDDPITERDRLKPALDVEDRWMAKSGSENKRFTILLSHDPLIAKRLDGAPIDLILSGHTHGGQIALPVIGPILRSPSVISFCRGWYQLQSQQKTTGLLTTRLFVSCGYGTSKVPMRLNAPSETHLFILRSKDQRVQAQSSGGR</sequence>
<dbReference type="GO" id="GO:0016020">
    <property type="term" value="C:membrane"/>
    <property type="evidence" value="ECO:0007669"/>
    <property type="project" value="GOC"/>
</dbReference>
<dbReference type="Proteomes" id="UP000644756">
    <property type="component" value="Unassembled WGS sequence"/>
</dbReference>
<dbReference type="PANTHER" id="PTHR31302:SF32">
    <property type="entry name" value="PHOSPHOESTERASE"/>
    <property type="match status" value="1"/>
</dbReference>
<organism evidence="2 3">
    <name type="scientific">Paenibacillus abyssi</name>
    <dbReference type="NCBI Taxonomy" id="1340531"/>
    <lineage>
        <taxon>Bacteria</taxon>
        <taxon>Bacillati</taxon>
        <taxon>Bacillota</taxon>
        <taxon>Bacilli</taxon>
        <taxon>Bacillales</taxon>
        <taxon>Paenibacillaceae</taxon>
        <taxon>Paenibacillus</taxon>
    </lineage>
</organism>
<dbReference type="CDD" id="cd07385">
    <property type="entry name" value="MPP_YkuE_C"/>
    <property type="match status" value="1"/>
</dbReference>
<dbReference type="SUPFAM" id="SSF56300">
    <property type="entry name" value="Metallo-dependent phosphatases"/>
    <property type="match status" value="1"/>
</dbReference>
<dbReference type="GO" id="GO:0008758">
    <property type="term" value="F:UDP-2,3-diacylglucosamine hydrolase activity"/>
    <property type="evidence" value="ECO:0007669"/>
    <property type="project" value="TreeGrafter"/>
</dbReference>
<evidence type="ECO:0000259" key="1">
    <source>
        <dbReference type="Pfam" id="PF00149"/>
    </source>
</evidence>
<evidence type="ECO:0000313" key="3">
    <source>
        <dbReference type="Proteomes" id="UP000644756"/>
    </source>
</evidence>
<dbReference type="InterPro" id="IPR029052">
    <property type="entry name" value="Metallo-depent_PP-like"/>
</dbReference>
<proteinExistence type="predicted"/>
<reference evidence="2" key="2">
    <citation type="submission" date="2020-09" db="EMBL/GenBank/DDBJ databases">
        <authorList>
            <person name="Sun Q."/>
            <person name="Zhou Y."/>
        </authorList>
    </citation>
    <scope>NUCLEOTIDE SEQUENCE</scope>
    <source>
        <strain evidence="2">CGMCC 1.12987</strain>
    </source>
</reference>
<dbReference type="InterPro" id="IPR051158">
    <property type="entry name" value="Metallophosphoesterase_sf"/>
</dbReference>
<gene>
    <name evidence="2" type="ORF">GCM10010916_01250</name>
</gene>
<keyword evidence="3" id="KW-1185">Reference proteome</keyword>